<feature type="transmembrane region" description="Helical" evidence="2">
    <location>
        <begin position="37"/>
        <end position="54"/>
    </location>
</feature>
<evidence type="ECO:0000256" key="1">
    <source>
        <dbReference type="SAM" id="MobiDB-lite"/>
    </source>
</evidence>
<feature type="transmembrane region" description="Helical" evidence="2">
    <location>
        <begin position="122"/>
        <end position="143"/>
    </location>
</feature>
<keyword evidence="4" id="KW-1185">Reference proteome</keyword>
<feature type="transmembrane region" description="Helical" evidence="2">
    <location>
        <begin position="66"/>
        <end position="84"/>
    </location>
</feature>
<feature type="region of interest" description="Disordered" evidence="1">
    <location>
        <begin position="279"/>
        <end position="308"/>
    </location>
</feature>
<dbReference type="AlphaFoldDB" id="A0A829YQY6"/>
<reference evidence="4" key="1">
    <citation type="submission" date="2020-01" db="EMBL/GenBank/DDBJ databases">
        <title>'Steroidobacter agaridevorans' sp. nov., agar-degrading bacteria isolated from rhizosphere soils.</title>
        <authorList>
            <person name="Ikenaga M."/>
            <person name="Kataoka M."/>
            <person name="Murouchi A."/>
            <person name="Katsuragi S."/>
            <person name="Sakai M."/>
        </authorList>
    </citation>
    <scope>NUCLEOTIDE SEQUENCE [LARGE SCALE GENOMIC DNA]</scope>
    <source>
        <strain evidence="4">YU21-B</strain>
    </source>
</reference>
<evidence type="ECO:0000313" key="3">
    <source>
        <dbReference type="EMBL" id="GFE84978.1"/>
    </source>
</evidence>
<dbReference type="Proteomes" id="UP000445000">
    <property type="component" value="Unassembled WGS sequence"/>
</dbReference>
<feature type="transmembrane region" description="Helical" evidence="2">
    <location>
        <begin position="12"/>
        <end position="31"/>
    </location>
</feature>
<evidence type="ECO:0000313" key="4">
    <source>
        <dbReference type="Proteomes" id="UP000445000"/>
    </source>
</evidence>
<dbReference type="EMBL" id="BLJN01000013">
    <property type="protein sequence ID" value="GFE84978.1"/>
    <property type="molecule type" value="Genomic_DNA"/>
</dbReference>
<accession>A0A829YQY6</accession>
<evidence type="ECO:0000256" key="2">
    <source>
        <dbReference type="SAM" id="Phobius"/>
    </source>
</evidence>
<sequence>MRTLKSRHSILEALGAVAIGLLIAHILSALLLDVGTWAPPLTVAASWACATIGLTHQLSMPLHRTALRSSLVAITIGVILIFILCHLHDIHELWAALSDFRVSPVDAGNESRSEASIGDTNMGTAFLACLIGATLWLPLNMIIPPQDALSWLHRSEQTNELDAFLYSAAAKQLLVLLSLADGKFYVGYIQQLSKNPTAQSSWVRILPVVSGYRTDVSKELNFTTFYQDVYEDLSKKSDFNEESLLSFTKILPIANITSANPFDPNIYMLFARETLDHQATDDEKSADNGEPAPRQIDARVDQATNTTR</sequence>
<comment type="caution">
    <text evidence="3">The sequence shown here is derived from an EMBL/GenBank/DDBJ whole genome shotgun (WGS) entry which is preliminary data.</text>
</comment>
<keyword evidence="2" id="KW-1133">Transmembrane helix</keyword>
<protein>
    <submittedName>
        <fullName evidence="3">Uncharacterized protein</fullName>
    </submittedName>
</protein>
<keyword evidence="2" id="KW-0812">Transmembrane</keyword>
<gene>
    <name evidence="3" type="ORF">GCM10011487_69780</name>
</gene>
<proteinExistence type="predicted"/>
<name>A0A829YQY6_9GAMM</name>
<keyword evidence="2" id="KW-0472">Membrane</keyword>
<organism evidence="3 4">
    <name type="scientific">Steroidobacter agaridevorans</name>
    <dbReference type="NCBI Taxonomy" id="2695856"/>
    <lineage>
        <taxon>Bacteria</taxon>
        <taxon>Pseudomonadati</taxon>
        <taxon>Pseudomonadota</taxon>
        <taxon>Gammaproteobacteria</taxon>
        <taxon>Steroidobacterales</taxon>
        <taxon>Steroidobacteraceae</taxon>
        <taxon>Steroidobacter</taxon>
    </lineage>
</organism>